<dbReference type="AlphaFoldDB" id="A0A2S3U970"/>
<dbReference type="Proteomes" id="UP000236990">
    <property type="component" value="Unassembled WGS sequence"/>
</dbReference>
<organism evidence="1 2">
    <name type="scientific">Lactiplantibacillus plantarum subsp. plantarum</name>
    <dbReference type="NCBI Taxonomy" id="337330"/>
    <lineage>
        <taxon>Bacteria</taxon>
        <taxon>Bacillati</taxon>
        <taxon>Bacillota</taxon>
        <taxon>Bacilli</taxon>
        <taxon>Lactobacillales</taxon>
        <taxon>Lactobacillaceae</taxon>
        <taxon>Lactiplantibacillus</taxon>
    </lineage>
</organism>
<dbReference type="InterPro" id="IPR051411">
    <property type="entry name" value="Polyketide_trans_af380"/>
</dbReference>
<dbReference type="PANTHER" id="PTHR47751">
    <property type="entry name" value="SUPERFAMILY HYDROLASE, PUTATIVE (AFU_ORTHOLOGUE AFUA_2G16580)-RELATED"/>
    <property type="match status" value="1"/>
</dbReference>
<evidence type="ECO:0000313" key="1">
    <source>
        <dbReference type="EMBL" id="POD88884.1"/>
    </source>
</evidence>
<sequence length="69" mass="7138">MIVSGFGALGICASGGFSLAEAAQDARIKAVATSVMYDIPHLANLATGETRQQQLATLSEQRWSALDAG</sequence>
<evidence type="ECO:0000313" key="2">
    <source>
        <dbReference type="Proteomes" id="UP000236990"/>
    </source>
</evidence>
<proteinExistence type="predicted"/>
<reference evidence="1 2" key="1">
    <citation type="submission" date="2017-06" db="EMBL/GenBank/DDBJ databases">
        <title>Genome sequence of Lactobacillus plantarum subsp. plantarum strain SRCM101258.</title>
        <authorList>
            <person name="Cho S.H."/>
        </authorList>
    </citation>
    <scope>NUCLEOTIDE SEQUENCE [LARGE SCALE GENOMIC DNA]</scope>
    <source>
        <strain evidence="1 2">SRCM101258</strain>
    </source>
</reference>
<name>A0A2S3U970_LACPN</name>
<dbReference type="PANTHER" id="PTHR47751:SF1">
    <property type="entry name" value="SUPERFAMILY HYDROLASE, PUTATIVE (AFU_ORTHOLOGUE AFUA_2G16580)-RELATED"/>
    <property type="match status" value="1"/>
</dbReference>
<accession>A0A2S3U970</accession>
<gene>
    <name evidence="1" type="ORF">S101258_00388</name>
</gene>
<dbReference type="EMBL" id="NKCZ01000057">
    <property type="protein sequence ID" value="POD88884.1"/>
    <property type="molecule type" value="Genomic_DNA"/>
</dbReference>
<comment type="caution">
    <text evidence="1">The sequence shown here is derived from an EMBL/GenBank/DDBJ whole genome shotgun (WGS) entry which is preliminary data.</text>
</comment>
<protein>
    <submittedName>
        <fullName evidence="1">Uncharacterized protein</fullName>
    </submittedName>
</protein>